<name>A0ACD0NVM1_9BASI</name>
<reference evidence="1 2" key="1">
    <citation type="journal article" date="2018" name="Mol. Biol. Evol.">
        <title>Broad Genomic Sampling Reveals a Smut Pathogenic Ancestry of the Fungal Clade Ustilaginomycotina.</title>
        <authorList>
            <person name="Kijpornyongpan T."/>
            <person name="Mondo S.J."/>
            <person name="Barry K."/>
            <person name="Sandor L."/>
            <person name="Lee J."/>
            <person name="Lipzen A."/>
            <person name="Pangilinan J."/>
            <person name="LaButti K."/>
            <person name="Hainaut M."/>
            <person name="Henrissat B."/>
            <person name="Grigoriev I.V."/>
            <person name="Spatafora J.W."/>
            <person name="Aime M.C."/>
        </authorList>
    </citation>
    <scope>NUCLEOTIDE SEQUENCE [LARGE SCALE GENOMIC DNA]</scope>
    <source>
        <strain evidence="1 2">SA 807</strain>
    </source>
</reference>
<gene>
    <name evidence="1" type="ORF">IE53DRAFT_387927</name>
</gene>
<proteinExistence type="predicted"/>
<keyword evidence="2" id="KW-1185">Reference proteome</keyword>
<dbReference type="EMBL" id="KZ820001">
    <property type="protein sequence ID" value="PWN49837.1"/>
    <property type="molecule type" value="Genomic_DNA"/>
</dbReference>
<sequence>MSSQPQDLGLDSSSPPNPSSDTKARLVGLPSTSTDGAVITEQPSKRADMHASTPQLNENIGLENVQHGFYGSMINCLGVIGGTFGQLPCCFCCPNPFKEIKQGSVGLVSRFGKYYKSVNSGLVQINPCSESIRVVDIKIQISEVPQLVVITKDNVSITIDSVLFWHVTNPVRAAYGISDVRAALIERSQTTLRHVVGSRNLQSLISDREQVAAEIEEIVESVAEKWGVQVESILIKDIFFSKELQESLSSAATQRRIGESRIVRARAEVDAARLMRQAADILASPAAMQIRQLEALQTMAKNANSKVIFVPMNLDSPGAKGLIESSVAGENADATIAAAPPSSSSHSGFTLQEVSNLNNLANI</sequence>
<protein>
    <submittedName>
        <fullName evidence="1">Uncharacterized protein</fullName>
    </submittedName>
</protein>
<accession>A0ACD0NVM1</accession>
<dbReference type="Proteomes" id="UP000245626">
    <property type="component" value="Unassembled WGS sequence"/>
</dbReference>
<organism evidence="1 2">
    <name type="scientific">Violaceomyces palustris</name>
    <dbReference type="NCBI Taxonomy" id="1673888"/>
    <lineage>
        <taxon>Eukaryota</taxon>
        <taxon>Fungi</taxon>
        <taxon>Dikarya</taxon>
        <taxon>Basidiomycota</taxon>
        <taxon>Ustilaginomycotina</taxon>
        <taxon>Ustilaginomycetes</taxon>
        <taxon>Violaceomycetales</taxon>
        <taxon>Violaceomycetaceae</taxon>
        <taxon>Violaceomyces</taxon>
    </lineage>
</organism>
<evidence type="ECO:0000313" key="1">
    <source>
        <dbReference type="EMBL" id="PWN49837.1"/>
    </source>
</evidence>
<evidence type="ECO:0000313" key="2">
    <source>
        <dbReference type="Proteomes" id="UP000245626"/>
    </source>
</evidence>